<keyword evidence="3" id="KW-1185">Reference proteome</keyword>
<protein>
    <recommendedName>
        <fullName evidence="1">Glycosyltransferase 2-like domain-containing protein</fullName>
    </recommendedName>
</protein>
<dbReference type="SUPFAM" id="SSF53448">
    <property type="entry name" value="Nucleotide-diphospho-sugar transferases"/>
    <property type="match status" value="1"/>
</dbReference>
<sequence>MSDYRERVSIVIRTKNRGDLLRRALDDVLAQTCTDWHVVLVNDGGATAPVDQLVAEREGAFKGRLEVLHVEGGSGSMEAAANLGAQRARGEFVVIHDDDDTWAPTFLDTMISALEADPEAVAATARTEIIFERLQSGVYVETGRAPFVPPAEMVSLYDLLQTNRFVPISLLIRRAVYDEIGWYDPTLRAVGDWEFNLRLIRHGRVIFVGERPLAFWHQRPHATGAASNSVFGESVEHLQFDRLVRDREISDYIDRNGIGGLLYLSRYIEETARYYSLQQTVRRALARFKQKLRPRRFGR</sequence>
<reference evidence="2 3" key="1">
    <citation type="submission" date="2016-12" db="EMBL/GenBank/DDBJ databases">
        <title>Complete genome sequence of Microbacterium aurum KACC 15219.</title>
        <authorList>
            <person name="Jung Y."/>
            <person name="Shin J.-H."/>
            <person name="Lee Y.-J."/>
            <person name="Yi H."/>
            <person name="Bahn Y.-S."/>
            <person name="Kim J.F."/>
            <person name="Lee D.-W."/>
        </authorList>
    </citation>
    <scope>NUCLEOTIDE SEQUENCE [LARGE SCALE GENOMIC DNA]</scope>
    <source>
        <strain evidence="2 3">KACC 15219</strain>
    </source>
</reference>
<dbReference type="EMBL" id="CP018762">
    <property type="protein sequence ID" value="APZ35046.1"/>
    <property type="molecule type" value="Genomic_DNA"/>
</dbReference>
<proteinExistence type="predicted"/>
<name>A0A1P8UAE3_9MICO</name>
<dbReference type="STRING" id="36805.BOH66_12930"/>
<dbReference type="Proteomes" id="UP000187185">
    <property type="component" value="Chromosome"/>
</dbReference>
<dbReference type="PANTHER" id="PTHR43685">
    <property type="entry name" value="GLYCOSYLTRANSFERASE"/>
    <property type="match status" value="1"/>
</dbReference>
<dbReference type="InterPro" id="IPR001173">
    <property type="entry name" value="Glyco_trans_2-like"/>
</dbReference>
<evidence type="ECO:0000313" key="2">
    <source>
        <dbReference type="EMBL" id="APZ35046.1"/>
    </source>
</evidence>
<evidence type="ECO:0000313" key="3">
    <source>
        <dbReference type="Proteomes" id="UP000187185"/>
    </source>
</evidence>
<dbReference type="RefSeq" id="WP_076691426.1">
    <property type="nucleotide sequence ID" value="NZ_CP018762.1"/>
</dbReference>
<dbReference type="AlphaFoldDB" id="A0A1P8UAE3"/>
<dbReference type="InterPro" id="IPR050834">
    <property type="entry name" value="Glycosyltransf_2"/>
</dbReference>
<evidence type="ECO:0000259" key="1">
    <source>
        <dbReference type="Pfam" id="PF00535"/>
    </source>
</evidence>
<feature type="domain" description="Glycosyltransferase 2-like" evidence="1">
    <location>
        <begin position="9"/>
        <end position="137"/>
    </location>
</feature>
<dbReference type="CDD" id="cd00761">
    <property type="entry name" value="Glyco_tranf_GTA_type"/>
    <property type="match status" value="1"/>
</dbReference>
<dbReference type="Pfam" id="PF00535">
    <property type="entry name" value="Glycos_transf_2"/>
    <property type="match status" value="1"/>
</dbReference>
<dbReference type="Gene3D" id="3.90.550.10">
    <property type="entry name" value="Spore Coat Polysaccharide Biosynthesis Protein SpsA, Chain A"/>
    <property type="match status" value="1"/>
</dbReference>
<dbReference type="OrthoDB" id="153025at2"/>
<accession>A0A1P8UAE3</accession>
<organism evidence="2 3">
    <name type="scientific">Microbacterium aurum</name>
    <dbReference type="NCBI Taxonomy" id="36805"/>
    <lineage>
        <taxon>Bacteria</taxon>
        <taxon>Bacillati</taxon>
        <taxon>Actinomycetota</taxon>
        <taxon>Actinomycetes</taxon>
        <taxon>Micrococcales</taxon>
        <taxon>Microbacteriaceae</taxon>
        <taxon>Microbacterium</taxon>
    </lineage>
</organism>
<gene>
    <name evidence="2" type="ORF">BOH66_12930</name>
</gene>
<dbReference type="PANTHER" id="PTHR43685:SF11">
    <property type="entry name" value="GLYCOSYLTRANSFERASE TAGX-RELATED"/>
    <property type="match status" value="1"/>
</dbReference>
<dbReference type="KEGG" id="maur:BOH66_12930"/>
<dbReference type="InterPro" id="IPR029044">
    <property type="entry name" value="Nucleotide-diphossugar_trans"/>
</dbReference>